<gene>
    <name evidence="2" type="ORF">ACFSNC_08625</name>
</gene>
<evidence type="ECO:0000313" key="3">
    <source>
        <dbReference type="Proteomes" id="UP001597299"/>
    </source>
</evidence>
<dbReference type="PANTHER" id="PTHR30535:SF34">
    <property type="entry name" value="MOLYBDATE-BINDING PROTEIN MOLA"/>
    <property type="match status" value="1"/>
</dbReference>
<dbReference type="Pfam" id="PF01497">
    <property type="entry name" value="Peripla_BP_2"/>
    <property type="match status" value="1"/>
</dbReference>
<dbReference type="PANTHER" id="PTHR30535">
    <property type="entry name" value="VITAMIN B12-BINDING PROTEIN"/>
    <property type="match status" value="1"/>
</dbReference>
<dbReference type="InterPro" id="IPR002491">
    <property type="entry name" value="ABC_transptr_periplasmic_BD"/>
</dbReference>
<evidence type="ECO:0000313" key="2">
    <source>
        <dbReference type="EMBL" id="MFD2140460.1"/>
    </source>
</evidence>
<dbReference type="InterPro" id="IPR050902">
    <property type="entry name" value="ABC_Transporter_SBP"/>
</dbReference>
<accession>A0ABW4YVM9</accession>
<reference evidence="3" key="1">
    <citation type="journal article" date="2019" name="Int. J. Syst. Evol. Microbiol.">
        <title>The Global Catalogue of Microorganisms (GCM) 10K type strain sequencing project: providing services to taxonomists for standard genome sequencing and annotation.</title>
        <authorList>
            <consortium name="The Broad Institute Genomics Platform"/>
            <consortium name="The Broad Institute Genome Sequencing Center for Infectious Disease"/>
            <person name="Wu L."/>
            <person name="Ma J."/>
        </authorList>
    </citation>
    <scope>NUCLEOTIDE SEQUENCE [LARGE SCALE GENOMIC DNA]</scope>
    <source>
        <strain evidence="3">CCM 7435</strain>
    </source>
</reference>
<dbReference type="Proteomes" id="UP001597299">
    <property type="component" value="Unassembled WGS sequence"/>
</dbReference>
<keyword evidence="3" id="KW-1185">Reference proteome</keyword>
<sequence>MVGLMTTARAWWGGLALRLLATLLLAAALPVPTHATDASGAGAGIVLVDAAGRTVRLAAPARRIVLNDSLLLLSLALIDPDPVARIAGWAGPQRLDPGMRDAFRRRFPAIDAIPAIGGVSPANASAEGILGVRPDLVVIKSWQPDWDRLAEIMEAAGVPVLFLEGPASAALPPAEATALSMDILGKALGRQAQADAFNAFVRSRYRTVIDRLPATVRRPSVLVDAFAGTDCCSTPGADNRLTQLVDLAGGRSIGAHVPGYDGRLSQEYVLAANPDVYIGTGGAHLVAQGGLMLGGGIDRERAQASLRAVLSQPIRRDLAAVKQGRAYGVSHQLSTSALSLLVFECFAKWLHPARLADLDPEATLAEINRRFLAVPFEGTFWTAADAGADGGRP</sequence>
<dbReference type="RefSeq" id="WP_246548865.1">
    <property type="nucleotide sequence ID" value="NZ_JAHBGB010000031.1"/>
</dbReference>
<protein>
    <submittedName>
        <fullName evidence="2">ABC transporter substrate-binding protein</fullName>
    </submittedName>
</protein>
<name>A0ABW4YVM9_9HYPH</name>
<feature type="domain" description="Fe/B12 periplasmic-binding" evidence="1">
    <location>
        <begin position="62"/>
        <end position="358"/>
    </location>
</feature>
<proteinExistence type="predicted"/>
<organism evidence="2 3">
    <name type="scientific">Ancylobacter oerskovii</name>
    <dbReference type="NCBI Taxonomy" id="459519"/>
    <lineage>
        <taxon>Bacteria</taxon>
        <taxon>Pseudomonadati</taxon>
        <taxon>Pseudomonadota</taxon>
        <taxon>Alphaproteobacteria</taxon>
        <taxon>Hyphomicrobiales</taxon>
        <taxon>Xanthobacteraceae</taxon>
        <taxon>Ancylobacter</taxon>
    </lineage>
</organism>
<dbReference type="SUPFAM" id="SSF53807">
    <property type="entry name" value="Helical backbone' metal receptor"/>
    <property type="match status" value="1"/>
</dbReference>
<dbReference type="EMBL" id="JBHUHD010000001">
    <property type="protein sequence ID" value="MFD2140460.1"/>
    <property type="molecule type" value="Genomic_DNA"/>
</dbReference>
<evidence type="ECO:0000259" key="1">
    <source>
        <dbReference type="PROSITE" id="PS50983"/>
    </source>
</evidence>
<dbReference type="PROSITE" id="PS50983">
    <property type="entry name" value="FE_B12_PBP"/>
    <property type="match status" value="1"/>
</dbReference>
<comment type="caution">
    <text evidence="2">The sequence shown here is derived from an EMBL/GenBank/DDBJ whole genome shotgun (WGS) entry which is preliminary data.</text>
</comment>
<dbReference type="Gene3D" id="3.40.50.1980">
    <property type="entry name" value="Nitrogenase molybdenum iron protein domain"/>
    <property type="match status" value="2"/>
</dbReference>